<dbReference type="VEuPathDB" id="TriTrypDB:TvY486_1104020"/>
<sequence length="295" mass="32776">MQMDVAKAKRATRGSVKDILPTPYTTSSPFVATRGATTKIMTRLKRTRDMFARTLSTMAQKLLRMGQRPRLEYGDIIRDLPFHTHNRVVSFFSTHQSLCSDIFGVSHGQCLRMMRGPWANELVVVIGVRGGRLWVLSDSGPVVARPIYAVEYLRWEKVAQVPSLEKRLREGLEAAQRDAKLDYDAEQREFLQKAPDLFAEVLDDETEAAVHVTKSNRNSGFSRLYTEDYSPIRDTVGDTSRSTAPRCGATQKRVILVPQVELRTGSPGWAGEGVVLVNGGGVESFCASLSASVLL</sequence>
<accession>G0UAT1</accession>
<organism evidence="1">
    <name type="scientific">Trypanosoma vivax (strain Y486)</name>
    <dbReference type="NCBI Taxonomy" id="1055687"/>
    <lineage>
        <taxon>Eukaryota</taxon>
        <taxon>Discoba</taxon>
        <taxon>Euglenozoa</taxon>
        <taxon>Kinetoplastea</taxon>
        <taxon>Metakinetoplastina</taxon>
        <taxon>Trypanosomatida</taxon>
        <taxon>Trypanosomatidae</taxon>
        <taxon>Trypanosoma</taxon>
        <taxon>Duttonella</taxon>
    </lineage>
</organism>
<protein>
    <submittedName>
        <fullName evidence="1">Uncharacterized protein</fullName>
    </submittedName>
</protein>
<reference evidence="1" key="1">
    <citation type="journal article" date="2012" name="Proc. Natl. Acad. Sci. U.S.A.">
        <title>Antigenic diversity is generated by distinct evolutionary mechanisms in African trypanosome species.</title>
        <authorList>
            <person name="Jackson A.P."/>
            <person name="Berry A."/>
            <person name="Aslett M."/>
            <person name="Allison H.C."/>
            <person name="Burton P."/>
            <person name="Vavrova-Anderson J."/>
            <person name="Brown R."/>
            <person name="Browne H."/>
            <person name="Corton N."/>
            <person name="Hauser H."/>
            <person name="Gamble J."/>
            <person name="Gilderthorp R."/>
            <person name="Marcello L."/>
            <person name="McQuillan J."/>
            <person name="Otto T.D."/>
            <person name="Quail M.A."/>
            <person name="Sanders M.J."/>
            <person name="van Tonder A."/>
            <person name="Ginger M.L."/>
            <person name="Field M.C."/>
            <person name="Barry J.D."/>
            <person name="Hertz-Fowler C."/>
            <person name="Berriman M."/>
        </authorList>
    </citation>
    <scope>NUCLEOTIDE SEQUENCE</scope>
    <source>
        <strain evidence="1">Y486</strain>
    </source>
</reference>
<evidence type="ECO:0000313" key="1">
    <source>
        <dbReference type="EMBL" id="CCC52918.1"/>
    </source>
</evidence>
<name>G0UAT1_TRYVY</name>
<proteinExistence type="predicted"/>
<dbReference type="AlphaFoldDB" id="G0UAT1"/>
<dbReference type="EMBL" id="HE573027">
    <property type="protein sequence ID" value="CCC52918.1"/>
    <property type="molecule type" value="Genomic_DNA"/>
</dbReference>
<gene>
    <name evidence="1" type="ORF">TVY486_1104020</name>
</gene>